<feature type="region of interest" description="Disordered" evidence="1">
    <location>
        <begin position="1217"/>
        <end position="1246"/>
    </location>
</feature>
<comment type="caution">
    <text evidence="3">The sequence shown here is derived from an EMBL/GenBank/DDBJ whole genome shotgun (WGS) entry which is preliminary data.</text>
</comment>
<feature type="non-terminal residue" evidence="3">
    <location>
        <position position="1358"/>
    </location>
</feature>
<evidence type="ECO:0000259" key="2">
    <source>
        <dbReference type="SMART" id="SM00382"/>
    </source>
</evidence>
<dbReference type="OrthoDB" id="5186at2759"/>
<dbReference type="PANTHER" id="PTHR21610:SF9">
    <property type="entry name" value="VON WILLEBRAND FACTOR A DOMAIN-CONTAINING PROTEIN 8"/>
    <property type="match status" value="1"/>
</dbReference>
<dbReference type="GO" id="GO:0005524">
    <property type="term" value="F:ATP binding"/>
    <property type="evidence" value="ECO:0007669"/>
    <property type="project" value="InterPro"/>
</dbReference>
<dbReference type="InterPro" id="IPR027417">
    <property type="entry name" value="P-loop_NTPase"/>
</dbReference>
<proteinExistence type="predicted"/>
<organism evidence="3 4">
    <name type="scientific">Cryptotermes secundus</name>
    <dbReference type="NCBI Taxonomy" id="105785"/>
    <lineage>
        <taxon>Eukaryota</taxon>
        <taxon>Metazoa</taxon>
        <taxon>Ecdysozoa</taxon>
        <taxon>Arthropoda</taxon>
        <taxon>Hexapoda</taxon>
        <taxon>Insecta</taxon>
        <taxon>Pterygota</taxon>
        <taxon>Neoptera</taxon>
        <taxon>Polyneoptera</taxon>
        <taxon>Dictyoptera</taxon>
        <taxon>Blattodea</taxon>
        <taxon>Blattoidea</taxon>
        <taxon>Termitoidae</taxon>
        <taxon>Kalotermitidae</taxon>
        <taxon>Cryptotermitinae</taxon>
        <taxon>Cryptotermes</taxon>
    </lineage>
</organism>
<gene>
    <name evidence="3" type="ORF">B7P43_G04705</name>
</gene>
<evidence type="ECO:0000313" key="4">
    <source>
        <dbReference type="Proteomes" id="UP000235965"/>
    </source>
</evidence>
<dbReference type="Proteomes" id="UP000235965">
    <property type="component" value="Unassembled WGS sequence"/>
</dbReference>
<sequence>MSQLLSCCYSLLSPEASLLGLPDFPVDSLPAAVKLMEKLPGLSPYEILYRLYPYNSFLSREGKQSVEGLLATFNLQTVKKNISTSIQHVIPNSQDHSAQVRMNYNNQQQQFQVECGIGERAPSVANFIQTTYQEQLLAQLLQSHLIGDFCIIGPRGCGKSATVKTLAALLNYQIEPIVLYQDMTSRDLLQQRSTLPNGDTIWQNSPLVTAALEGKMAVLDGIHRIHPSTLSTIYRLVHDRELQLHDGRRLVRCDRFDEYKTRHSLSEQQLYDSGLLRIHPAFRIVALAEPPSEGNRAGQWLTAEILSLFLFHEMRPLALHEEIHIVKSLYGEVGKSLASVMELAHKLRASEDPTLQSLAGSLSTRQLLRIARRMAVYAADSPAAAIQQACLSRFLPSLARQALDTVLIDAGISAATQTSDSTSKVCEVQDNVVRIGNTTAPRYQTSASSKVPDVLFFDVPQHVSTLEWLLQDFSLGEHLLLVGNQGVGKNKLADRLLQLLNRPREYIQLHRDTTVQTLTLQPTVRDGVVKYEDSPLVQAVKYGHVLIVDEADKAPTHVTCILKTLVESGEMILSDGRRLVPRSDPRVHSNSPSIIPIHPEFRMIILANRPGFPFLGNDFFGALGDLFSCHAVDNPSPESELSLLEQYGPNVPGKVIVKLVKAFSELRNMADRGLVQYPYSTREVVNIVKHLQEFPNESLASAVRNVFDFDSYSKEVQEILVQTLHKYGIPIGADPSNVNLAKELPLPHAHLAGQWTVMHSLEPLQLAVEERFLKMKAPKILRQYHHPLDRVEARAAVFSEMQSYWSIPIKETAIVAGLTVSKGTELQEDWVHVLTSNPLTLFTMRLSGGIIEELSLQGLITPVRGARPLFTLSPLDNGERLLIHEETSNSLVMVDLTARRASHIPLLSTFKSTRDSFVRTLGAEIGNWHIMTALLGQTNCVILYEIGGSKAEVVNVSTMTALTFCLPFHVSSINLPSIDKWLIEDTASKKYVLSKATPTDPCPSLLQPIEDTCNTSMLGFIGACDSESLPFDMLSEALSQKINAPNRVLCTDHTYAAISVGFPELDQTGNELYVWPRQDKLPGNSGTAIILRDCGQIVRPVSSSQVPKELISSESVQPVVSGYLEITDLVNHKLRYLSVPQPIAVSPVTSWLYSSSQLPMYLAAGSNQGLVTVDAGGCIRLWETSLFSLEKSLSEWRQMIGSERKYLQLTVERPSGLDVTAPKHGKVDETGAPHVGGNTWAGGTGGRDTAGLGGKGGPYRLDAGHKVHQVTQAEKDAVPEHVKKAAREMGQRAFKQRLHEIKMSEYDAQLYGQFSDAVSRQVQALRVILNSLQAKSKERQWLRHQTSGELDDTKLIEG</sequence>
<dbReference type="Gene3D" id="3.40.50.300">
    <property type="entry name" value="P-loop containing nucleotide triphosphate hydrolases"/>
    <property type="match status" value="2"/>
</dbReference>
<dbReference type="SMART" id="SM00382">
    <property type="entry name" value="AAA"/>
    <property type="match status" value="2"/>
</dbReference>
<dbReference type="PANTHER" id="PTHR21610">
    <property type="entry name" value="VON WILLEBRAND FACTOR A DOMAIN-CONTAINING PROTEIN 8"/>
    <property type="match status" value="1"/>
</dbReference>
<evidence type="ECO:0000256" key="1">
    <source>
        <dbReference type="SAM" id="MobiDB-lite"/>
    </source>
</evidence>
<evidence type="ECO:0000313" key="3">
    <source>
        <dbReference type="EMBL" id="PNF24077.1"/>
    </source>
</evidence>
<feature type="domain" description="AAA+ ATPase" evidence="2">
    <location>
        <begin position="475"/>
        <end position="584"/>
    </location>
</feature>
<dbReference type="SUPFAM" id="SSF52540">
    <property type="entry name" value="P-loop containing nucleoside triphosphate hydrolases"/>
    <property type="match status" value="2"/>
</dbReference>
<protein>
    <recommendedName>
        <fullName evidence="2">AAA+ ATPase domain-containing protein</fullName>
    </recommendedName>
</protein>
<dbReference type="InterPro" id="IPR011704">
    <property type="entry name" value="ATPase_dyneun-rel_AAA"/>
</dbReference>
<dbReference type="GO" id="GO:0005737">
    <property type="term" value="C:cytoplasm"/>
    <property type="evidence" value="ECO:0007669"/>
    <property type="project" value="TreeGrafter"/>
</dbReference>
<feature type="domain" description="AAA+ ATPase" evidence="2">
    <location>
        <begin position="145"/>
        <end position="329"/>
    </location>
</feature>
<reference evidence="3 4" key="1">
    <citation type="submission" date="2017-12" db="EMBL/GenBank/DDBJ databases">
        <title>Hemimetabolous genomes reveal molecular basis of termite eusociality.</title>
        <authorList>
            <person name="Harrison M.C."/>
            <person name="Jongepier E."/>
            <person name="Robertson H.M."/>
            <person name="Arning N."/>
            <person name="Bitard-Feildel T."/>
            <person name="Chao H."/>
            <person name="Childers C.P."/>
            <person name="Dinh H."/>
            <person name="Doddapaneni H."/>
            <person name="Dugan S."/>
            <person name="Gowin J."/>
            <person name="Greiner C."/>
            <person name="Han Y."/>
            <person name="Hu H."/>
            <person name="Hughes D.S.T."/>
            <person name="Huylmans A.-K."/>
            <person name="Kemena C."/>
            <person name="Kremer L.P.M."/>
            <person name="Lee S.L."/>
            <person name="Lopez-Ezquerra A."/>
            <person name="Mallet L."/>
            <person name="Monroy-Kuhn J.M."/>
            <person name="Moser A."/>
            <person name="Murali S.C."/>
            <person name="Muzny D.M."/>
            <person name="Otani S."/>
            <person name="Piulachs M.-D."/>
            <person name="Poelchau M."/>
            <person name="Qu J."/>
            <person name="Schaub F."/>
            <person name="Wada-Katsumata A."/>
            <person name="Worley K.C."/>
            <person name="Xie Q."/>
            <person name="Ylla G."/>
            <person name="Poulsen M."/>
            <person name="Gibbs R.A."/>
            <person name="Schal C."/>
            <person name="Richards S."/>
            <person name="Belles X."/>
            <person name="Korb J."/>
            <person name="Bornberg-Bauer E."/>
        </authorList>
    </citation>
    <scope>NUCLEOTIDE SEQUENCE [LARGE SCALE GENOMIC DNA]</scope>
    <source>
        <tissue evidence="3">Whole body</tissue>
    </source>
</reference>
<dbReference type="GO" id="GO:0016887">
    <property type="term" value="F:ATP hydrolysis activity"/>
    <property type="evidence" value="ECO:0007669"/>
    <property type="project" value="InterPro"/>
</dbReference>
<dbReference type="FunFam" id="3.40.50.300:FF:000663">
    <property type="entry name" value="von Willebrand factor A domain containing 8"/>
    <property type="match status" value="1"/>
</dbReference>
<dbReference type="InterPro" id="IPR003593">
    <property type="entry name" value="AAA+_ATPase"/>
</dbReference>
<accession>A0A2J7Q677</accession>
<keyword evidence="4" id="KW-1185">Reference proteome</keyword>
<dbReference type="Pfam" id="PF07728">
    <property type="entry name" value="AAA_5"/>
    <property type="match status" value="2"/>
</dbReference>
<dbReference type="EMBL" id="NEVH01017536">
    <property type="protein sequence ID" value="PNF24077.1"/>
    <property type="molecule type" value="Genomic_DNA"/>
</dbReference>
<dbReference type="InterPro" id="IPR039891">
    <property type="entry name" value="VWA8"/>
</dbReference>
<name>A0A2J7Q677_9NEOP</name>